<dbReference type="EMBL" id="CP058952">
    <property type="protein sequence ID" value="QLI81242.1"/>
    <property type="molecule type" value="Genomic_DNA"/>
</dbReference>
<evidence type="ECO:0000313" key="2">
    <source>
        <dbReference type="Proteomes" id="UP000510822"/>
    </source>
</evidence>
<keyword evidence="2" id="KW-1185">Reference proteome</keyword>
<dbReference type="KEGG" id="cfon:HZU75_06700"/>
<evidence type="ECO:0000313" key="1">
    <source>
        <dbReference type="EMBL" id="QLI81242.1"/>
    </source>
</evidence>
<dbReference type="RefSeq" id="WP_180308369.1">
    <property type="nucleotide sequence ID" value="NZ_CP058952.1"/>
</dbReference>
<reference evidence="1 2" key="1">
    <citation type="journal article" date="2016" name="Int. J. Syst. Evol. Microbiol.">
        <title>Chitinibacter fontanus sp. nov., isolated from a spring.</title>
        <authorList>
            <person name="Sheu S.Y."/>
            <person name="Li Y.S."/>
            <person name="Young C.C."/>
            <person name="Chen W.M."/>
        </authorList>
    </citation>
    <scope>NUCLEOTIDE SEQUENCE [LARGE SCALE GENOMIC DNA]</scope>
    <source>
        <strain evidence="1 2">STM-7</strain>
    </source>
</reference>
<dbReference type="AlphaFoldDB" id="A0A7D5Z6D2"/>
<dbReference type="Proteomes" id="UP000510822">
    <property type="component" value="Chromosome"/>
</dbReference>
<name>A0A7D5Z6D2_9NEIS</name>
<sequence length="277" mass="30937">MKLVFPTWEPKGKNQIQDINQPSDQVQTSSTPAENELRYRITPQQVVQLDADHAVMITGSALVDQTGEIAGGHASPGIISAFWFKKDKDLWTFVSQQDEVATAGKYGEPDETKVIRLDQTRFAISIESSDCFQGECFTNLNLFEIGQSEIKPLLNTAISLSSSNVESRDCEATMSQAVGKAIERQLEEDHFSAHECYDITGKWHIDAKGHQPGDVIVEFNGKQEHQIELSREVGATENDPTLIKIQSTLNEIKQKQVFRYKNGQYQPVGGKNPNPEQ</sequence>
<organism evidence="1 2">
    <name type="scientific">Chitinibacter fontanus</name>
    <dbReference type="NCBI Taxonomy" id="1737446"/>
    <lineage>
        <taxon>Bacteria</taxon>
        <taxon>Pseudomonadati</taxon>
        <taxon>Pseudomonadota</taxon>
        <taxon>Betaproteobacteria</taxon>
        <taxon>Neisseriales</taxon>
        <taxon>Chitinibacteraceae</taxon>
        <taxon>Chitinibacter</taxon>
    </lineage>
</organism>
<gene>
    <name evidence="1" type="ORF">HZU75_06700</name>
</gene>
<protein>
    <submittedName>
        <fullName evidence="1">Uncharacterized protein</fullName>
    </submittedName>
</protein>
<proteinExistence type="predicted"/>
<accession>A0A7D5Z6D2</accession>